<dbReference type="AlphaFoldDB" id="A0A922SEK6"/>
<comment type="caution">
    <text evidence="2">The sequence shown here is derived from an EMBL/GenBank/DDBJ whole genome shotgun (WGS) entry which is preliminary data.</text>
</comment>
<reference evidence="2" key="1">
    <citation type="journal article" date="2021" name="G3 (Bethesda)">
        <title>Genome and transcriptome analysis of the beet armyworm Spodoptera exigua reveals targets for pest control. .</title>
        <authorList>
            <person name="Simon S."/>
            <person name="Breeschoten T."/>
            <person name="Jansen H.J."/>
            <person name="Dirks R.P."/>
            <person name="Schranz M.E."/>
            <person name="Ros V.I.D."/>
        </authorList>
    </citation>
    <scope>NUCLEOTIDE SEQUENCE</scope>
    <source>
        <strain evidence="2">TB_SE_WUR_2020</strain>
    </source>
</reference>
<sequence>MDIDSNIQSQLCIAQFNIQSVYKLPKPVFISGDFNAHHIAFGCVSTKGIGQQLYDIIDELDLCLLNDGSFTTNNRPNCNPSAIDITFTSAVLAPLCDWTVHDDSMGSYHFPTITNLTLAVNKYQTNPPIEKFLYKKADWVKYCEISETLFNDINVDTENPLKSYNTFCNRLSSLKLLCIPKYTKTSSYRSRPPAPWWNEKCEQSVIKSYQALKYYRSNPTMDNYIIYKKLDALKKRTISEEKKNGWRNLCESFNRNTPISKIWNYIKMFKGRKTHNKSLSDEFVLPFLDKLSDNGSDGIVDVDICTGAFDNVQPGILIKILSDLGIPGKFCKWIYSFLNERILYVKHNNILHGPRQVSKEQCKGQLCPHCYIIYIHLKFVNMSYQVHFTKFFERLKYHEVFGRSLLGADPVTLAILYKAIVRSHFDYSCLAYIDCNYVHRLDIAQNKGLRIISGAMCSTPIRAMEVETGVMPLV</sequence>
<dbReference type="Gene3D" id="3.60.10.10">
    <property type="entry name" value="Endonuclease/exonuclease/phosphatase"/>
    <property type="match status" value="1"/>
</dbReference>
<dbReference type="SUPFAM" id="SSF56219">
    <property type="entry name" value="DNase I-like"/>
    <property type="match status" value="1"/>
</dbReference>
<proteinExistence type="predicted"/>
<dbReference type="InterPro" id="IPR036691">
    <property type="entry name" value="Endo/exonu/phosph_ase_sf"/>
</dbReference>
<dbReference type="Proteomes" id="UP000814243">
    <property type="component" value="Unassembled WGS sequence"/>
</dbReference>
<gene>
    <name evidence="2" type="ORF">HF086_001285</name>
</gene>
<name>A0A922SEK6_SPOEX</name>
<evidence type="ECO:0000313" key="2">
    <source>
        <dbReference type="EMBL" id="KAH9634083.1"/>
    </source>
</evidence>
<dbReference type="EMBL" id="JACEFF010000624">
    <property type="protein sequence ID" value="KAH9634083.1"/>
    <property type="molecule type" value="Genomic_DNA"/>
</dbReference>
<dbReference type="InterPro" id="IPR005135">
    <property type="entry name" value="Endo/exonuclease/phosphatase"/>
</dbReference>
<accession>A0A922SEK6</accession>
<dbReference type="PANTHER" id="PTHR33273">
    <property type="entry name" value="DOMAIN-CONTAINING PROTEIN, PUTATIVE-RELATED"/>
    <property type="match status" value="1"/>
</dbReference>
<dbReference type="Pfam" id="PF14529">
    <property type="entry name" value="Exo_endo_phos_2"/>
    <property type="match status" value="1"/>
</dbReference>
<dbReference type="PANTHER" id="PTHR33273:SF4">
    <property type="entry name" value="ENDONUCLEASE_EXONUCLEASE_PHOSPHATASE DOMAIN-CONTAINING PROTEIN"/>
    <property type="match status" value="1"/>
</dbReference>
<evidence type="ECO:0000259" key="1">
    <source>
        <dbReference type="Pfam" id="PF14529"/>
    </source>
</evidence>
<feature type="domain" description="Endonuclease/exonuclease/phosphatase" evidence="1">
    <location>
        <begin position="17"/>
        <end position="112"/>
    </location>
</feature>
<dbReference type="GO" id="GO:0003824">
    <property type="term" value="F:catalytic activity"/>
    <property type="evidence" value="ECO:0007669"/>
    <property type="project" value="InterPro"/>
</dbReference>
<organism evidence="2 3">
    <name type="scientific">Spodoptera exigua</name>
    <name type="common">Beet armyworm</name>
    <name type="synonym">Noctua fulgens</name>
    <dbReference type="NCBI Taxonomy" id="7107"/>
    <lineage>
        <taxon>Eukaryota</taxon>
        <taxon>Metazoa</taxon>
        <taxon>Ecdysozoa</taxon>
        <taxon>Arthropoda</taxon>
        <taxon>Hexapoda</taxon>
        <taxon>Insecta</taxon>
        <taxon>Pterygota</taxon>
        <taxon>Neoptera</taxon>
        <taxon>Endopterygota</taxon>
        <taxon>Lepidoptera</taxon>
        <taxon>Glossata</taxon>
        <taxon>Ditrysia</taxon>
        <taxon>Noctuoidea</taxon>
        <taxon>Noctuidae</taxon>
        <taxon>Amphipyrinae</taxon>
        <taxon>Spodoptera</taxon>
    </lineage>
</organism>
<evidence type="ECO:0000313" key="3">
    <source>
        <dbReference type="Proteomes" id="UP000814243"/>
    </source>
</evidence>
<protein>
    <recommendedName>
        <fullName evidence="1">Endonuclease/exonuclease/phosphatase domain-containing protein</fullName>
    </recommendedName>
</protein>